<feature type="domain" description="DNA polymerase III beta sliding clamp N-terminal" evidence="11">
    <location>
        <begin position="1"/>
        <end position="119"/>
    </location>
</feature>
<evidence type="ECO:0000256" key="1">
    <source>
        <dbReference type="ARBA" id="ARBA00004496"/>
    </source>
</evidence>
<dbReference type="SMART" id="SM00480">
    <property type="entry name" value="POL3Bc"/>
    <property type="match status" value="1"/>
</dbReference>
<dbReference type="InterPro" id="IPR022634">
    <property type="entry name" value="DNA_polIII_beta_N"/>
</dbReference>
<evidence type="ECO:0000256" key="9">
    <source>
        <dbReference type="ARBA" id="ARBA00023125"/>
    </source>
</evidence>
<feature type="domain" description="DNA polymerase III beta sliding clamp C-terminal" evidence="13">
    <location>
        <begin position="247"/>
        <end position="367"/>
    </location>
</feature>
<comment type="subunit">
    <text evidence="10">Forms a ring-shaped head-to-tail homodimer around DNA.</text>
</comment>
<keyword evidence="4 10" id="KW-0963">Cytoplasm</keyword>
<evidence type="ECO:0000259" key="13">
    <source>
        <dbReference type="Pfam" id="PF02768"/>
    </source>
</evidence>
<evidence type="ECO:0000256" key="4">
    <source>
        <dbReference type="ARBA" id="ARBA00022490"/>
    </source>
</evidence>
<proteinExistence type="inferred from homology"/>
<evidence type="ECO:0000313" key="14">
    <source>
        <dbReference type="EMBL" id="MSU09353.1"/>
    </source>
</evidence>
<evidence type="ECO:0000256" key="7">
    <source>
        <dbReference type="ARBA" id="ARBA00022705"/>
    </source>
</evidence>
<keyword evidence="7 10" id="KW-0235">DNA replication</keyword>
<sequence length="368" mass="41233">MKFSCQKEDIVQAIQIVMKAVSPKPQTPILSGIYMKAEGNQLTLQATDYEMGIICNIEAQVAAPGEMVLAGRYAQEVIRRLPGTTVDFEYNNQEKMVYITSNRSKFSFLSMEATDYPTIARVEGRSSFQISDVILRDLIQNTAFSCSHEESRPIFTGCLLELKEDSILMAATDTHRLAVKSDTLEEFQGEQKLIIPSKLLNELQKILQSDMPRTVNISCSPTQISFEVDNVYISSRLIEGQFPDYHRVIPVEFKTAITLKTDEIKGIIDRIALISRTNDYNVITMEFANSMVKIYSANPEIGNGEEYGSAVINGDDIRISFNADYINDCLKLIKSPEFTLSLNGPLNSAGIRTESEPNFVYIVTPVRS</sequence>
<dbReference type="PANTHER" id="PTHR30478">
    <property type="entry name" value="DNA POLYMERASE III SUBUNIT BETA"/>
    <property type="match status" value="1"/>
</dbReference>
<accession>A0A6I2UCX3</accession>
<dbReference type="Pfam" id="PF02768">
    <property type="entry name" value="DNA_pol3_beta_3"/>
    <property type="match status" value="1"/>
</dbReference>
<dbReference type="Gene3D" id="3.70.10.10">
    <property type="match status" value="1"/>
</dbReference>
<dbReference type="EMBL" id="VUNR01000021">
    <property type="protein sequence ID" value="MSU09353.1"/>
    <property type="molecule type" value="Genomic_DNA"/>
</dbReference>
<dbReference type="CDD" id="cd00140">
    <property type="entry name" value="beta_clamp"/>
    <property type="match status" value="1"/>
</dbReference>
<dbReference type="AlphaFoldDB" id="A0A6I2UCX3"/>
<evidence type="ECO:0000313" key="15">
    <source>
        <dbReference type="Proteomes" id="UP000433181"/>
    </source>
</evidence>
<dbReference type="PANTHER" id="PTHR30478:SF0">
    <property type="entry name" value="BETA SLIDING CLAMP"/>
    <property type="match status" value="1"/>
</dbReference>
<evidence type="ECO:0000256" key="6">
    <source>
        <dbReference type="ARBA" id="ARBA00022695"/>
    </source>
</evidence>
<keyword evidence="8 10" id="KW-0239">DNA-directed DNA polymerase</keyword>
<dbReference type="InterPro" id="IPR022635">
    <property type="entry name" value="DNA_polIII_beta_C"/>
</dbReference>
<dbReference type="RefSeq" id="WP_154407524.1">
    <property type="nucleotide sequence ID" value="NZ_JBGUTX010000451.1"/>
</dbReference>
<comment type="subcellular location">
    <subcellularLocation>
        <location evidence="1 10">Cytoplasm</location>
    </subcellularLocation>
</comment>
<comment type="function">
    <text evidence="10">Confers DNA tethering and processivity to DNA polymerases and other proteins. Acts as a clamp, forming a ring around DNA (a reaction catalyzed by the clamp-loading complex) which diffuses in an ATP-independent manner freely and bidirectionally along dsDNA. Initially characterized for its ability to contact the catalytic subunit of DNA polymerase III (Pol III), a complex, multichain enzyme responsible for most of the replicative synthesis in bacteria; Pol III exhibits 3'-5' exonuclease proofreading activity. The beta chain is required for initiation of replication as well as for processivity of DNA replication.</text>
</comment>
<dbReference type="PIRSF" id="PIRSF000804">
    <property type="entry name" value="DNA_pol_III_b"/>
    <property type="match status" value="1"/>
</dbReference>
<dbReference type="Proteomes" id="UP000433181">
    <property type="component" value="Unassembled WGS sequence"/>
</dbReference>
<gene>
    <name evidence="14" type="primary">dnaN</name>
    <name evidence="14" type="ORF">FYJ84_10185</name>
</gene>
<evidence type="ECO:0000256" key="5">
    <source>
        <dbReference type="ARBA" id="ARBA00022679"/>
    </source>
</evidence>
<evidence type="ECO:0000259" key="11">
    <source>
        <dbReference type="Pfam" id="PF00712"/>
    </source>
</evidence>
<evidence type="ECO:0000256" key="10">
    <source>
        <dbReference type="PIRNR" id="PIRNR000804"/>
    </source>
</evidence>
<dbReference type="GO" id="GO:0005737">
    <property type="term" value="C:cytoplasm"/>
    <property type="evidence" value="ECO:0007669"/>
    <property type="project" value="UniProtKB-SubCell"/>
</dbReference>
<dbReference type="InterPro" id="IPR046938">
    <property type="entry name" value="DNA_clamp_sf"/>
</dbReference>
<keyword evidence="6 10" id="KW-0548">Nucleotidyltransferase</keyword>
<dbReference type="Pfam" id="PF02767">
    <property type="entry name" value="DNA_pol3_beta_2"/>
    <property type="match status" value="1"/>
</dbReference>
<dbReference type="Pfam" id="PF00712">
    <property type="entry name" value="DNA_pol3_beta"/>
    <property type="match status" value="1"/>
</dbReference>
<dbReference type="GeneID" id="96779294"/>
<keyword evidence="15" id="KW-1185">Reference proteome</keyword>
<evidence type="ECO:0000256" key="8">
    <source>
        <dbReference type="ARBA" id="ARBA00022932"/>
    </source>
</evidence>
<dbReference type="GO" id="GO:0006271">
    <property type="term" value="P:DNA strand elongation involved in DNA replication"/>
    <property type="evidence" value="ECO:0007669"/>
    <property type="project" value="TreeGrafter"/>
</dbReference>
<dbReference type="GO" id="GO:0003677">
    <property type="term" value="F:DNA binding"/>
    <property type="evidence" value="ECO:0007669"/>
    <property type="project" value="UniProtKB-UniRule"/>
</dbReference>
<name>A0A6I2UCX3_9FIRM</name>
<reference evidence="14 15" key="1">
    <citation type="submission" date="2019-08" db="EMBL/GenBank/DDBJ databases">
        <title>In-depth cultivation of the pig gut microbiome towards novel bacterial diversity and tailored functional studies.</title>
        <authorList>
            <person name="Wylensek D."/>
            <person name="Hitch T.C.A."/>
            <person name="Clavel T."/>
        </authorList>
    </citation>
    <scope>NUCLEOTIDE SEQUENCE [LARGE SCALE GENOMIC DNA]</scope>
    <source>
        <strain evidence="14 15">WCA-693-APC-5D-A</strain>
    </source>
</reference>
<dbReference type="GO" id="GO:0003887">
    <property type="term" value="F:DNA-directed DNA polymerase activity"/>
    <property type="evidence" value="ECO:0007669"/>
    <property type="project" value="UniProtKB-UniRule"/>
</dbReference>
<protein>
    <recommendedName>
        <fullName evidence="3 10">Beta sliding clamp</fullName>
    </recommendedName>
</protein>
<dbReference type="InterPro" id="IPR022637">
    <property type="entry name" value="DNA_polIII_beta_cen"/>
</dbReference>
<evidence type="ECO:0000256" key="3">
    <source>
        <dbReference type="ARBA" id="ARBA00021035"/>
    </source>
</evidence>
<organism evidence="14 15">
    <name type="scientific">Anaerovibrio slackiae</name>
    <dbReference type="NCBI Taxonomy" id="2652309"/>
    <lineage>
        <taxon>Bacteria</taxon>
        <taxon>Bacillati</taxon>
        <taxon>Bacillota</taxon>
        <taxon>Negativicutes</taxon>
        <taxon>Selenomonadales</taxon>
        <taxon>Selenomonadaceae</taxon>
        <taxon>Anaerovibrio</taxon>
    </lineage>
</organism>
<keyword evidence="5 10" id="KW-0808">Transferase</keyword>
<evidence type="ECO:0000259" key="12">
    <source>
        <dbReference type="Pfam" id="PF02767"/>
    </source>
</evidence>
<dbReference type="SUPFAM" id="SSF55979">
    <property type="entry name" value="DNA clamp"/>
    <property type="match status" value="3"/>
</dbReference>
<dbReference type="Gene3D" id="3.10.150.10">
    <property type="entry name" value="DNA Polymerase III, subunit A, domain 2"/>
    <property type="match status" value="1"/>
</dbReference>
<comment type="caution">
    <text evidence="14">The sequence shown here is derived from an EMBL/GenBank/DDBJ whole genome shotgun (WGS) entry which is preliminary data.</text>
</comment>
<dbReference type="InterPro" id="IPR001001">
    <property type="entry name" value="DNA_polIII_beta"/>
</dbReference>
<dbReference type="NCBIfam" id="TIGR00663">
    <property type="entry name" value="dnan"/>
    <property type="match status" value="1"/>
</dbReference>
<dbReference type="GO" id="GO:0009360">
    <property type="term" value="C:DNA polymerase III complex"/>
    <property type="evidence" value="ECO:0007669"/>
    <property type="project" value="InterPro"/>
</dbReference>
<keyword evidence="9" id="KW-0238">DNA-binding</keyword>
<evidence type="ECO:0000256" key="2">
    <source>
        <dbReference type="ARBA" id="ARBA00010752"/>
    </source>
</evidence>
<comment type="similarity">
    <text evidence="2 10">Belongs to the beta sliding clamp family.</text>
</comment>
<dbReference type="GO" id="GO:0008408">
    <property type="term" value="F:3'-5' exonuclease activity"/>
    <property type="evidence" value="ECO:0007669"/>
    <property type="project" value="InterPro"/>
</dbReference>
<feature type="domain" description="DNA polymerase III beta sliding clamp central" evidence="12">
    <location>
        <begin position="131"/>
        <end position="244"/>
    </location>
</feature>